<dbReference type="GeneID" id="49610001"/>
<dbReference type="EMBL" id="CP117683">
    <property type="protein sequence ID" value="WDC92442.1"/>
    <property type="molecule type" value="Genomic_DNA"/>
</dbReference>
<dbReference type="Pfam" id="PF22564">
    <property type="entry name" value="HAAS"/>
    <property type="match status" value="1"/>
</dbReference>
<evidence type="ECO:0000313" key="4">
    <source>
        <dbReference type="EMBL" id="WDC92442.1"/>
    </source>
</evidence>
<dbReference type="EMBL" id="AP024685">
    <property type="protein sequence ID" value="BCX30100.1"/>
    <property type="molecule type" value="Genomic_DNA"/>
</dbReference>
<accession>A0A1B2A867</accession>
<organism evidence="2 5">
    <name type="scientific">Latilactobacillus curvatus</name>
    <name type="common">Lactobacillus curvatus</name>
    <dbReference type="NCBI Taxonomy" id="28038"/>
    <lineage>
        <taxon>Bacteria</taxon>
        <taxon>Bacillati</taxon>
        <taxon>Bacillota</taxon>
        <taxon>Bacilli</taxon>
        <taxon>Lactobacillales</taxon>
        <taxon>Lactobacillaceae</taxon>
        <taxon>Latilactobacillus</taxon>
    </lineage>
</organism>
<gene>
    <name evidence="2" type="ORF">DT351_07530</name>
    <name evidence="3" type="ORF">LTWDN19_06670</name>
    <name evidence="4" type="ORF">PSR33_02505</name>
</gene>
<keyword evidence="1" id="KW-1133">Transmembrane helix</keyword>
<name>A0A1B2A867_LATCU</name>
<evidence type="ECO:0000313" key="3">
    <source>
        <dbReference type="EMBL" id="BCX30100.1"/>
    </source>
</evidence>
<dbReference type="Proteomes" id="UP001215533">
    <property type="component" value="Chromosome"/>
</dbReference>
<sequence length="197" mass="21399">MTKNQFIKQLAAELTRYGISDAANTIDYYDELIDDRLEAGETEAEIIASLATPAQIVAQLATPDKPVRQKKMAPMLIILISILLVLGSPLWGTLLLTAIILVALGYFLIWLGPFLGAIFAAAGILGGSVSLVLSFFVGLQEGWIIAVMQLGISFVMVGVGLICAGATWYMTKYLIRFSVGITRWLVGMFRSRLKVVA</sequence>
<dbReference type="EMBL" id="CP031003">
    <property type="protein sequence ID" value="AXN36227.1"/>
    <property type="molecule type" value="Genomic_DNA"/>
</dbReference>
<feature type="transmembrane region" description="Helical" evidence="1">
    <location>
        <begin position="114"/>
        <end position="136"/>
    </location>
</feature>
<dbReference type="OrthoDB" id="9804829at2"/>
<evidence type="ECO:0000313" key="5">
    <source>
        <dbReference type="Proteomes" id="UP000257607"/>
    </source>
</evidence>
<reference evidence="4" key="3">
    <citation type="submission" date="2023-02" db="EMBL/GenBank/DDBJ databases">
        <title>Complete genome sequence of Lactobacillus curvatus CACC879 isolated from Pig feces.</title>
        <authorList>
            <person name="Park S."/>
            <person name="Park M.A."/>
            <person name="Kim D.-H."/>
            <person name="Kim Y."/>
        </authorList>
    </citation>
    <scope>NUCLEOTIDE SEQUENCE</scope>
    <source>
        <strain evidence="4">CACC879</strain>
    </source>
</reference>
<evidence type="ECO:0000313" key="2">
    <source>
        <dbReference type="EMBL" id="AXN36227.1"/>
    </source>
</evidence>
<evidence type="ECO:0000313" key="6">
    <source>
        <dbReference type="Proteomes" id="UP000825100"/>
    </source>
</evidence>
<dbReference type="Proteomes" id="UP000257607">
    <property type="component" value="Chromosome"/>
</dbReference>
<feature type="transmembrane region" description="Helical" evidence="1">
    <location>
        <begin position="143"/>
        <end position="167"/>
    </location>
</feature>
<feature type="transmembrane region" description="Helical" evidence="1">
    <location>
        <begin position="75"/>
        <end position="108"/>
    </location>
</feature>
<keyword evidence="1" id="KW-0472">Membrane</keyword>
<keyword evidence="6" id="KW-1185">Reference proteome</keyword>
<reference evidence="2 5" key="1">
    <citation type="submission" date="2018-07" db="EMBL/GenBank/DDBJ databases">
        <title>Lactobacillus curvatus genome sequence.</title>
        <authorList>
            <person name="Prechtl R."/>
        </authorList>
    </citation>
    <scope>NUCLEOTIDE SEQUENCE [LARGE SCALE GENOMIC DNA]</scope>
    <source>
        <strain evidence="2 5">TMW 1.1928</strain>
    </source>
</reference>
<dbReference type="Proteomes" id="UP000825100">
    <property type="component" value="Chromosome"/>
</dbReference>
<dbReference type="AlphaFoldDB" id="A0A1B2A867"/>
<keyword evidence="1" id="KW-0812">Transmembrane</keyword>
<reference evidence="3 6" key="2">
    <citation type="submission" date="2021-05" db="EMBL/GenBank/DDBJ databases">
        <title>Complete Genome Sequence of Latilactobacillus sp. Strain WDN19, a High D-Aspartate-producing Lactic Acid Bacterium Isolated from a Japanese Pickle.</title>
        <authorList>
            <person name="Kajitani K."/>
            <person name="Takahashi S."/>
        </authorList>
    </citation>
    <scope>NUCLEOTIDE SEQUENCE [LARGE SCALE GENOMIC DNA]</scope>
    <source>
        <strain evidence="3 6">WDN19</strain>
    </source>
</reference>
<evidence type="ECO:0000256" key="1">
    <source>
        <dbReference type="SAM" id="Phobius"/>
    </source>
</evidence>
<dbReference type="RefSeq" id="WP_004270334.1">
    <property type="nucleotide sequence ID" value="NZ_AP024685.1"/>
</dbReference>
<protein>
    <submittedName>
        <fullName evidence="2">DUF1700 domain-containing protein</fullName>
    </submittedName>
</protein>
<proteinExistence type="predicted"/>